<keyword evidence="4" id="KW-1185">Reference proteome</keyword>
<dbReference type="SUPFAM" id="SSF48317">
    <property type="entry name" value="Acid phosphatase/Vanadium-dependent haloperoxidase"/>
    <property type="match status" value="2"/>
</dbReference>
<feature type="transmembrane region" description="Helical" evidence="1">
    <location>
        <begin position="74"/>
        <end position="97"/>
    </location>
</feature>
<feature type="transmembrane region" description="Helical" evidence="1">
    <location>
        <begin position="109"/>
        <end position="129"/>
    </location>
</feature>
<name>A0A699YL97_HAELA</name>
<protein>
    <submittedName>
        <fullName evidence="3">AcidPPc domain-containing protein</fullName>
    </submittedName>
</protein>
<dbReference type="AlphaFoldDB" id="A0A699YL97"/>
<feature type="transmembrane region" description="Helical" evidence="1">
    <location>
        <begin position="15"/>
        <end position="34"/>
    </location>
</feature>
<feature type="domain" description="Phosphatidic acid phosphatase type 2/haloperoxidase" evidence="2">
    <location>
        <begin position="67"/>
        <end position="156"/>
    </location>
</feature>
<dbReference type="Pfam" id="PF01569">
    <property type="entry name" value="PAP2"/>
    <property type="match status" value="1"/>
</dbReference>
<organism evidence="3 4">
    <name type="scientific">Haematococcus lacustris</name>
    <name type="common">Green alga</name>
    <name type="synonym">Haematococcus pluvialis</name>
    <dbReference type="NCBI Taxonomy" id="44745"/>
    <lineage>
        <taxon>Eukaryota</taxon>
        <taxon>Viridiplantae</taxon>
        <taxon>Chlorophyta</taxon>
        <taxon>core chlorophytes</taxon>
        <taxon>Chlorophyceae</taxon>
        <taxon>CS clade</taxon>
        <taxon>Chlamydomonadales</taxon>
        <taxon>Haematococcaceae</taxon>
        <taxon>Haematococcus</taxon>
    </lineage>
</organism>
<evidence type="ECO:0000313" key="3">
    <source>
        <dbReference type="EMBL" id="GFH08728.1"/>
    </source>
</evidence>
<dbReference type="InterPro" id="IPR036938">
    <property type="entry name" value="PAP2/HPO_sf"/>
</dbReference>
<reference evidence="3 4" key="1">
    <citation type="submission" date="2020-02" db="EMBL/GenBank/DDBJ databases">
        <title>Draft genome sequence of Haematococcus lacustris strain NIES-144.</title>
        <authorList>
            <person name="Morimoto D."/>
            <person name="Nakagawa S."/>
            <person name="Yoshida T."/>
            <person name="Sawayama S."/>
        </authorList>
    </citation>
    <scope>NUCLEOTIDE SEQUENCE [LARGE SCALE GENOMIC DNA]</scope>
    <source>
        <strain evidence="3 4">NIES-144</strain>
    </source>
</reference>
<keyword evidence="1" id="KW-0812">Transmembrane</keyword>
<dbReference type="EMBL" id="BLLF01000181">
    <property type="protein sequence ID" value="GFH08728.1"/>
    <property type="molecule type" value="Genomic_DNA"/>
</dbReference>
<dbReference type="Proteomes" id="UP000485058">
    <property type="component" value="Unassembled WGS sequence"/>
</dbReference>
<comment type="caution">
    <text evidence="3">The sequence shown here is derived from an EMBL/GenBank/DDBJ whole genome shotgun (WGS) entry which is preliminary data.</text>
</comment>
<evidence type="ECO:0000313" key="4">
    <source>
        <dbReference type="Proteomes" id="UP000485058"/>
    </source>
</evidence>
<keyword evidence="1" id="KW-1133">Transmembrane helix</keyword>
<dbReference type="InterPro" id="IPR000326">
    <property type="entry name" value="PAP2/HPO"/>
</dbReference>
<keyword evidence="1" id="KW-0472">Membrane</keyword>
<dbReference type="Gene3D" id="1.20.144.10">
    <property type="entry name" value="Phosphatidic acid phosphatase type 2/haloperoxidase"/>
    <property type="match status" value="1"/>
</dbReference>
<evidence type="ECO:0000259" key="2">
    <source>
        <dbReference type="Pfam" id="PF01569"/>
    </source>
</evidence>
<sequence length="212" mass="22909">LPLVARVQQTWRSKLLDILVKAAAVTVTVEFYLIGLPILYWLGAHDGCQLLVGCLALTTWVLESPRDVEYGAPSMHLSLALVMQGTAAHLAACALTTRWGWEQHSPAAWALHAGLGALALAWAALIAWSRLYLGVHTPVDLALGAATGGSVLALWRCLGPCWLAWLKTAAPSQCAAYLLLHGLLLALYPRPKAHTSRSGNEQAIVLLQWLRL</sequence>
<feature type="non-terminal residue" evidence="3">
    <location>
        <position position="1"/>
    </location>
</feature>
<proteinExistence type="predicted"/>
<gene>
    <name evidence="3" type="ORF">HaLaN_03742</name>
</gene>
<accession>A0A699YL97</accession>
<feature type="transmembrane region" description="Helical" evidence="1">
    <location>
        <begin position="141"/>
        <end position="158"/>
    </location>
</feature>
<evidence type="ECO:0000256" key="1">
    <source>
        <dbReference type="SAM" id="Phobius"/>
    </source>
</evidence>